<name>A0A382AUK3_9ZZZZ</name>
<dbReference type="InterPro" id="IPR050266">
    <property type="entry name" value="AB_hydrolase_sf"/>
</dbReference>
<dbReference type="Pfam" id="PF00561">
    <property type="entry name" value="Abhydrolase_1"/>
    <property type="match status" value="1"/>
</dbReference>
<organism evidence="4">
    <name type="scientific">marine metagenome</name>
    <dbReference type="NCBI Taxonomy" id="408172"/>
    <lineage>
        <taxon>unclassified sequences</taxon>
        <taxon>metagenomes</taxon>
        <taxon>ecological metagenomes</taxon>
    </lineage>
</organism>
<gene>
    <name evidence="4" type="ORF">METZ01_LOCUS158049</name>
</gene>
<dbReference type="EMBL" id="UINC01026902">
    <property type="protein sequence ID" value="SVB05195.1"/>
    <property type="molecule type" value="Genomic_DNA"/>
</dbReference>
<dbReference type="InterPro" id="IPR000073">
    <property type="entry name" value="AB_hydrolase_1"/>
</dbReference>
<dbReference type="GO" id="GO:0046464">
    <property type="term" value="P:acylglycerol catabolic process"/>
    <property type="evidence" value="ECO:0007669"/>
    <property type="project" value="TreeGrafter"/>
</dbReference>
<dbReference type="GO" id="GO:0016020">
    <property type="term" value="C:membrane"/>
    <property type="evidence" value="ECO:0007669"/>
    <property type="project" value="TreeGrafter"/>
</dbReference>
<dbReference type="InterPro" id="IPR002410">
    <property type="entry name" value="Peptidase_S33"/>
</dbReference>
<dbReference type="PANTHER" id="PTHR43798">
    <property type="entry name" value="MONOACYLGLYCEROL LIPASE"/>
    <property type="match status" value="1"/>
</dbReference>
<dbReference type="Gene3D" id="3.40.50.1820">
    <property type="entry name" value="alpha/beta hydrolase"/>
    <property type="match status" value="1"/>
</dbReference>
<dbReference type="GO" id="GO:0047372">
    <property type="term" value="F:monoacylglycerol lipase activity"/>
    <property type="evidence" value="ECO:0007669"/>
    <property type="project" value="TreeGrafter"/>
</dbReference>
<sequence length="287" mass="32351">MSMNNFTEGIVNIHDINLHYRDWGGQGQTVLLLHGLASHSGIWDLVGPMLSQNNQVIAIDQRGHGQSSKPNDGYDFQTVTRDVYQFINKIGLHSPVIVGHSWGGNVALNFAATYPNNTSGIIMVDGGFIEPSSHPGWNWEKAKTELTPPDWKQTTLEQLRKRIRTGTLSPYLTSTIESIIIRNFYVNKLGFIRPHLSFKNHMKIVRSLWEHHPSRLYKNVKCSALVVAAYNSITKGPLSDTKIAWVKNAVDLLPKGNVIWLNETIHDVPLQRPQTLTNEINKFILSL</sequence>
<evidence type="ECO:0000313" key="4">
    <source>
        <dbReference type="EMBL" id="SVB05195.1"/>
    </source>
</evidence>
<dbReference type="GO" id="GO:0006508">
    <property type="term" value="P:proteolysis"/>
    <property type="evidence" value="ECO:0007669"/>
    <property type="project" value="InterPro"/>
</dbReference>
<dbReference type="InterPro" id="IPR029058">
    <property type="entry name" value="AB_hydrolase_fold"/>
</dbReference>
<dbReference type="PRINTS" id="PR00793">
    <property type="entry name" value="PROAMNOPTASE"/>
</dbReference>
<dbReference type="AlphaFoldDB" id="A0A382AUK3"/>
<keyword evidence="2" id="KW-0378">Hydrolase</keyword>
<feature type="domain" description="AB hydrolase-1" evidence="3">
    <location>
        <begin position="29"/>
        <end position="157"/>
    </location>
</feature>
<evidence type="ECO:0000259" key="3">
    <source>
        <dbReference type="Pfam" id="PF00561"/>
    </source>
</evidence>
<accession>A0A382AUK3</accession>
<protein>
    <recommendedName>
        <fullName evidence="3">AB hydrolase-1 domain-containing protein</fullName>
    </recommendedName>
</protein>
<evidence type="ECO:0000256" key="1">
    <source>
        <dbReference type="ARBA" id="ARBA00010088"/>
    </source>
</evidence>
<dbReference type="GO" id="GO:0008233">
    <property type="term" value="F:peptidase activity"/>
    <property type="evidence" value="ECO:0007669"/>
    <property type="project" value="InterPro"/>
</dbReference>
<dbReference type="PANTHER" id="PTHR43798:SF5">
    <property type="entry name" value="MONOACYLGLYCEROL LIPASE ABHD6"/>
    <property type="match status" value="1"/>
</dbReference>
<evidence type="ECO:0000256" key="2">
    <source>
        <dbReference type="ARBA" id="ARBA00022801"/>
    </source>
</evidence>
<reference evidence="4" key="1">
    <citation type="submission" date="2018-05" db="EMBL/GenBank/DDBJ databases">
        <authorList>
            <person name="Lanie J.A."/>
            <person name="Ng W.-L."/>
            <person name="Kazmierczak K.M."/>
            <person name="Andrzejewski T.M."/>
            <person name="Davidsen T.M."/>
            <person name="Wayne K.J."/>
            <person name="Tettelin H."/>
            <person name="Glass J.I."/>
            <person name="Rusch D."/>
            <person name="Podicherti R."/>
            <person name="Tsui H.-C.T."/>
            <person name="Winkler M.E."/>
        </authorList>
    </citation>
    <scope>NUCLEOTIDE SEQUENCE</scope>
</reference>
<dbReference type="SUPFAM" id="SSF53474">
    <property type="entry name" value="alpha/beta-Hydrolases"/>
    <property type="match status" value="1"/>
</dbReference>
<dbReference type="PRINTS" id="PR00111">
    <property type="entry name" value="ABHYDROLASE"/>
</dbReference>
<proteinExistence type="inferred from homology"/>
<comment type="similarity">
    <text evidence="1">Belongs to the peptidase S33 family.</text>
</comment>